<accession>A0A167XGU3</accession>
<dbReference type="RefSeq" id="XP_018704938.1">
    <property type="nucleotide sequence ID" value="XM_018847982.1"/>
</dbReference>
<name>A0A167XGU3_CORFA</name>
<evidence type="ECO:0000313" key="3">
    <source>
        <dbReference type="Proteomes" id="UP000076744"/>
    </source>
</evidence>
<comment type="caution">
    <text evidence="2">The sequence shown here is derived from an EMBL/GenBank/DDBJ whole genome shotgun (WGS) entry which is preliminary data.</text>
</comment>
<protein>
    <recommendedName>
        <fullName evidence="4">Mediator of RNA polymerase II transcription subunit 4</fullName>
    </recommendedName>
</protein>
<keyword evidence="3" id="KW-1185">Reference proteome</keyword>
<feature type="region of interest" description="Disordered" evidence="1">
    <location>
        <begin position="208"/>
        <end position="280"/>
    </location>
</feature>
<feature type="compositionally biased region" description="Low complexity" evidence="1">
    <location>
        <begin position="56"/>
        <end position="68"/>
    </location>
</feature>
<dbReference type="Proteomes" id="UP000076744">
    <property type="component" value="Unassembled WGS sequence"/>
</dbReference>
<feature type="region of interest" description="Disordered" evidence="1">
    <location>
        <begin position="31"/>
        <end position="68"/>
    </location>
</feature>
<feature type="compositionally biased region" description="Polar residues" evidence="1">
    <location>
        <begin position="38"/>
        <end position="52"/>
    </location>
</feature>
<dbReference type="GeneID" id="30020668"/>
<dbReference type="AlphaFoldDB" id="A0A167XGU3"/>
<evidence type="ECO:0000256" key="1">
    <source>
        <dbReference type="SAM" id="MobiDB-lite"/>
    </source>
</evidence>
<sequence length="296" mass="32271">MAFCLQNRFNKDKAVPVKQPNSLMANQVQANDAVPTQKPASSTTNPEMTGNATPMEETPPSSSSTNDKVVSMSKMYSSMQAVFLLADEMTGELLTILNTIASSHGATVDKDSLAGPLLRLHELIEYASYEAKDGLTKALRVDFRDVESHLQAVTARREQLLAGRDKLIEKWQEAALVMHLPADPDFFTHVCRLGEDLEDTRRRIANAGKHDAVEEAVEVEAEGRPQRSSGSETSSPMVPTPVQSDGTNSQENTPDSSQDSHSKVASKTSETICEKGGEKGELWKWPAIIPSKCTSL</sequence>
<evidence type="ECO:0000313" key="2">
    <source>
        <dbReference type="EMBL" id="OAA64966.1"/>
    </source>
</evidence>
<gene>
    <name evidence="2" type="ORF">ISF_04376</name>
</gene>
<feature type="compositionally biased region" description="Polar residues" evidence="1">
    <location>
        <begin position="226"/>
        <end position="271"/>
    </location>
</feature>
<proteinExistence type="predicted"/>
<organism evidence="2 3">
    <name type="scientific">Cordyceps fumosorosea (strain ARSEF 2679)</name>
    <name type="common">Isaria fumosorosea</name>
    <dbReference type="NCBI Taxonomy" id="1081104"/>
    <lineage>
        <taxon>Eukaryota</taxon>
        <taxon>Fungi</taxon>
        <taxon>Dikarya</taxon>
        <taxon>Ascomycota</taxon>
        <taxon>Pezizomycotina</taxon>
        <taxon>Sordariomycetes</taxon>
        <taxon>Hypocreomycetidae</taxon>
        <taxon>Hypocreales</taxon>
        <taxon>Cordycipitaceae</taxon>
        <taxon>Cordyceps</taxon>
    </lineage>
</organism>
<evidence type="ECO:0008006" key="4">
    <source>
        <dbReference type="Google" id="ProtNLM"/>
    </source>
</evidence>
<reference evidence="2 3" key="1">
    <citation type="journal article" date="2016" name="Genome Biol. Evol.">
        <title>Divergent and convergent evolution of fungal pathogenicity.</title>
        <authorList>
            <person name="Shang Y."/>
            <person name="Xiao G."/>
            <person name="Zheng P."/>
            <person name="Cen K."/>
            <person name="Zhan S."/>
            <person name="Wang C."/>
        </authorList>
    </citation>
    <scope>NUCLEOTIDE SEQUENCE [LARGE SCALE GENOMIC DNA]</scope>
    <source>
        <strain evidence="2 3">ARSEF 2679</strain>
    </source>
</reference>
<dbReference type="EMBL" id="AZHB01000009">
    <property type="protein sequence ID" value="OAA64966.1"/>
    <property type="molecule type" value="Genomic_DNA"/>
</dbReference>